<evidence type="ECO:0000313" key="3">
    <source>
        <dbReference type="Proteomes" id="UP000060390"/>
    </source>
</evidence>
<sequence length="674" mass="73052">MKKTGVLLTVLSLVIVTATAPGIVAADDPNFDPDDVTIATIEGEDPDQVNEISIDVHDEIHIALEGVDEFDRPLVVEIGGDVVTRMEEPDQEMKPRSGSSVSTGQQTLQIVYEDHGERTIVAETEVRVTDVILERDDDDGGLGFDPETIEIETVAGQDADRVNDIEIVENEEISLELTGVDGEDIYATVELDGVHVGSIVDGETSFRPRPGLDVSEGEQPLTLIRERDGDRIVLAETRVDVTHVDLTEDDPSDDPSGLDFDPETVSLATVNGEDVDGAEFALEYDEKISFSLDGLDVSEQAFRIDLGGATIGMVEESETAFRPRTDADVDPGERTLKILTHSGPGERTVVAETTVTVTDVTLDRESDRGSRPEFDPETVSIVSVNGEPADQHNQLELTTNSPLSLELDGVEMPDRGFHVEIGGEVVGILEDTEGEIRIRWDSDVTTGEQTMQVVWKSTGNRTVLAETPVNVTTVDLDHRQFDDPPEDVDLEIVSVNGEPTDGVVVTEHDLRGETPIELTVDGLAETDREPTLRYDGETIPTGLEGYEVSGNQITLDHLPKVEDGAAEKLELVERTGPDDFHVYDSVEIEYRHVAGADASSDAHAGDEEAADEADEESGILNSLSKILGGDDTAESEETSDATRTEDDQQDEVTEDEPSDEDGGIVSTIRDVLGF</sequence>
<dbReference type="STRING" id="1604004.HLASA_1663"/>
<evidence type="ECO:0000256" key="1">
    <source>
        <dbReference type="SAM" id="MobiDB-lite"/>
    </source>
</evidence>
<name>A0A0N9N6R5_9EURY</name>
<feature type="compositionally biased region" description="Acidic residues" evidence="1">
    <location>
        <begin position="647"/>
        <end position="662"/>
    </location>
</feature>
<dbReference type="GeneID" id="26010999"/>
<dbReference type="AlphaFoldDB" id="A0A0N9N6R5"/>
<proteinExistence type="predicted"/>
<feature type="compositionally biased region" description="Acidic residues" evidence="1">
    <location>
        <begin position="607"/>
        <end position="617"/>
    </location>
</feature>
<feature type="region of interest" description="Disordered" evidence="1">
    <location>
        <begin position="597"/>
        <end position="674"/>
    </location>
</feature>
<reference evidence="2 3" key="2">
    <citation type="journal article" date="2016" name="Stand. Genomic Sci.">
        <title>Complete genome sequence of 'Halanaeroarchaeum sulfurireducens' M27-SA2, a sulfur-reducing and acetate-oxidizing haloarchaeon from the deep-sea hypersaline anoxic lake Medee.</title>
        <authorList>
            <person name="Messina E."/>
            <person name="Sorokin D.Y."/>
            <person name="Kublanov I.V."/>
            <person name="Toshchakov S."/>
            <person name="Lopatina A."/>
            <person name="Arcadi E."/>
            <person name="Smedile F."/>
            <person name="La Spada G."/>
            <person name="La Cono V."/>
            <person name="Yakimov M.M."/>
        </authorList>
    </citation>
    <scope>NUCLEOTIDE SEQUENCE [LARGE SCALE GENOMIC DNA]</scope>
    <source>
        <strain evidence="2 3">M27-SA2</strain>
    </source>
</reference>
<dbReference type="Proteomes" id="UP000060390">
    <property type="component" value="Chromosome"/>
</dbReference>
<gene>
    <name evidence="2" type="ORF">HLASA_1663</name>
</gene>
<dbReference type="KEGG" id="hsf:HLASA_1663"/>
<organism evidence="2 3">
    <name type="scientific">Halanaeroarchaeum sulfurireducens</name>
    <dbReference type="NCBI Taxonomy" id="1604004"/>
    <lineage>
        <taxon>Archaea</taxon>
        <taxon>Methanobacteriati</taxon>
        <taxon>Methanobacteriota</taxon>
        <taxon>Stenosarchaea group</taxon>
        <taxon>Halobacteria</taxon>
        <taxon>Halobacteriales</taxon>
        <taxon>Halobacteriaceae</taxon>
        <taxon>Halanaeroarchaeum</taxon>
    </lineage>
</organism>
<reference evidence="3" key="1">
    <citation type="submission" date="2015-05" db="EMBL/GenBank/DDBJ databases">
        <title>Complete genome sequence of Halanaeroarchaeum sulfurireducens type strain M27-SA2, a sulfate-reducer haloarchaeon from marine anoxic lake Medee.</title>
        <authorList>
            <person name="Messina E."/>
            <person name="Kublanov I.V."/>
            <person name="Toshchakov S."/>
            <person name="Arcadi E."/>
            <person name="La Spada G."/>
            <person name="La Cono V."/>
            <person name="Yakimov M.M."/>
        </authorList>
    </citation>
    <scope>NUCLEOTIDE SEQUENCE [LARGE SCALE GENOMIC DNA]</scope>
    <source>
        <strain evidence="3">M27-SA2</strain>
    </source>
</reference>
<accession>A0A0N9N6R5</accession>
<protein>
    <submittedName>
        <fullName evidence="2">Uncharacterized protein</fullName>
    </submittedName>
</protein>
<dbReference type="RefSeq" id="WP_054519793.1">
    <property type="nucleotide sequence ID" value="NZ_CP011564.1"/>
</dbReference>
<dbReference type="EMBL" id="CP011564">
    <property type="protein sequence ID" value="ALG82546.1"/>
    <property type="molecule type" value="Genomic_DNA"/>
</dbReference>
<evidence type="ECO:0000313" key="2">
    <source>
        <dbReference type="EMBL" id="ALG82546.1"/>
    </source>
</evidence>